<protein>
    <submittedName>
        <fullName evidence="2">Uncharacterized protein</fullName>
    </submittedName>
</protein>
<keyword evidence="3" id="KW-1185">Reference proteome</keyword>
<accession>A0A2H3JYE4</accession>
<evidence type="ECO:0000313" key="3">
    <source>
        <dbReference type="Proteomes" id="UP000218811"/>
    </source>
</evidence>
<dbReference type="EMBL" id="KB468168">
    <property type="protein sequence ID" value="PCH45023.1"/>
    <property type="molecule type" value="Genomic_DNA"/>
</dbReference>
<gene>
    <name evidence="2" type="ORF">WOLCODRAFT_165555</name>
</gene>
<evidence type="ECO:0000313" key="2">
    <source>
        <dbReference type="EMBL" id="PCH45023.1"/>
    </source>
</evidence>
<dbReference type="Proteomes" id="UP000218811">
    <property type="component" value="Unassembled WGS sequence"/>
</dbReference>
<dbReference type="AlphaFoldDB" id="A0A2H3JYE4"/>
<sequence length="200" mass="21699">MVSSIESRRTLYDNLARSAPQYVAPLKECPELARLEYDTDRALIRINDMVKISAQSTAASAAVPSSTADNKSAAHAVRIEGGGEPSASQDRASVVSDAATANSKRPLKKRAAIGRTPSILKRKGESLDRDTTKAKRRQVAMQKAPAKKEKKLRWGDATVIGVGGGEQEMDMQGSQDRGSNTDDEIDEMMCKSFGRLMDSR</sequence>
<evidence type="ECO:0000256" key="1">
    <source>
        <dbReference type="SAM" id="MobiDB-lite"/>
    </source>
</evidence>
<feature type="region of interest" description="Disordered" evidence="1">
    <location>
        <begin position="80"/>
        <end position="108"/>
    </location>
</feature>
<reference evidence="2 3" key="1">
    <citation type="journal article" date="2012" name="Science">
        <title>The Paleozoic origin of enzymatic lignin decomposition reconstructed from 31 fungal genomes.</title>
        <authorList>
            <person name="Floudas D."/>
            <person name="Binder M."/>
            <person name="Riley R."/>
            <person name="Barry K."/>
            <person name="Blanchette R.A."/>
            <person name="Henrissat B."/>
            <person name="Martinez A.T."/>
            <person name="Otillar R."/>
            <person name="Spatafora J.W."/>
            <person name="Yadav J.S."/>
            <person name="Aerts A."/>
            <person name="Benoit I."/>
            <person name="Boyd A."/>
            <person name="Carlson A."/>
            <person name="Copeland A."/>
            <person name="Coutinho P.M."/>
            <person name="de Vries R.P."/>
            <person name="Ferreira P."/>
            <person name="Findley K."/>
            <person name="Foster B."/>
            <person name="Gaskell J."/>
            <person name="Glotzer D."/>
            <person name="Gorecki P."/>
            <person name="Heitman J."/>
            <person name="Hesse C."/>
            <person name="Hori C."/>
            <person name="Igarashi K."/>
            <person name="Jurgens J.A."/>
            <person name="Kallen N."/>
            <person name="Kersten P."/>
            <person name="Kohler A."/>
            <person name="Kuees U."/>
            <person name="Kumar T.K.A."/>
            <person name="Kuo A."/>
            <person name="LaButti K."/>
            <person name="Larrondo L.F."/>
            <person name="Lindquist E."/>
            <person name="Ling A."/>
            <person name="Lombard V."/>
            <person name="Lucas S."/>
            <person name="Lundell T."/>
            <person name="Martin R."/>
            <person name="McLaughlin D.J."/>
            <person name="Morgenstern I."/>
            <person name="Morin E."/>
            <person name="Murat C."/>
            <person name="Nagy L.G."/>
            <person name="Nolan M."/>
            <person name="Ohm R.A."/>
            <person name="Patyshakuliyeva A."/>
            <person name="Rokas A."/>
            <person name="Ruiz-Duenas F.J."/>
            <person name="Sabat G."/>
            <person name="Salamov A."/>
            <person name="Samejima M."/>
            <person name="Schmutz J."/>
            <person name="Slot J.C."/>
            <person name="St John F."/>
            <person name="Stenlid J."/>
            <person name="Sun H."/>
            <person name="Sun S."/>
            <person name="Syed K."/>
            <person name="Tsang A."/>
            <person name="Wiebenga A."/>
            <person name="Young D."/>
            <person name="Pisabarro A."/>
            <person name="Eastwood D.C."/>
            <person name="Martin F."/>
            <person name="Cullen D."/>
            <person name="Grigoriev I.V."/>
            <person name="Hibbett D.S."/>
        </authorList>
    </citation>
    <scope>NUCLEOTIDE SEQUENCE [LARGE SCALE GENOMIC DNA]</scope>
    <source>
        <strain evidence="2 3">MD-104</strain>
    </source>
</reference>
<name>A0A2H3JYE4_WOLCO</name>
<proteinExistence type="predicted"/>
<organism evidence="2 3">
    <name type="scientific">Wolfiporia cocos (strain MD-104)</name>
    <name type="common">Brown rot fungus</name>
    <dbReference type="NCBI Taxonomy" id="742152"/>
    <lineage>
        <taxon>Eukaryota</taxon>
        <taxon>Fungi</taxon>
        <taxon>Dikarya</taxon>
        <taxon>Basidiomycota</taxon>
        <taxon>Agaricomycotina</taxon>
        <taxon>Agaricomycetes</taxon>
        <taxon>Polyporales</taxon>
        <taxon>Phaeolaceae</taxon>
        <taxon>Wolfiporia</taxon>
    </lineage>
</organism>
<feature type="region of interest" description="Disordered" evidence="1">
    <location>
        <begin position="163"/>
        <end position="185"/>
    </location>
</feature>